<keyword evidence="2" id="KW-1185">Reference proteome</keyword>
<dbReference type="RefSeq" id="WP_139832104.1">
    <property type="nucleotide sequence ID" value="NZ_FXBL01000002.1"/>
</dbReference>
<dbReference type="Proteomes" id="UP000193083">
    <property type="component" value="Unassembled WGS sequence"/>
</dbReference>
<dbReference type="AlphaFoldDB" id="A0A1X7MPY5"/>
<gene>
    <name evidence="1" type="ORF">SAMN02982922_0071</name>
</gene>
<organism evidence="1 2">
    <name type="scientific">Mesorhizobium australicum</name>
    <dbReference type="NCBI Taxonomy" id="536018"/>
    <lineage>
        <taxon>Bacteria</taxon>
        <taxon>Pseudomonadati</taxon>
        <taxon>Pseudomonadota</taxon>
        <taxon>Alphaproteobacteria</taxon>
        <taxon>Hyphomicrobiales</taxon>
        <taxon>Phyllobacteriaceae</taxon>
        <taxon>Mesorhizobium</taxon>
    </lineage>
</organism>
<proteinExistence type="predicted"/>
<evidence type="ECO:0000313" key="1">
    <source>
        <dbReference type="EMBL" id="SMH26187.1"/>
    </source>
</evidence>
<dbReference type="OrthoDB" id="8082879at2"/>
<protein>
    <submittedName>
        <fullName evidence="1">Uncharacterized protein</fullName>
    </submittedName>
</protein>
<evidence type="ECO:0000313" key="2">
    <source>
        <dbReference type="Proteomes" id="UP000193083"/>
    </source>
</evidence>
<name>A0A1X7MPY5_9HYPH</name>
<dbReference type="EMBL" id="FXBL01000002">
    <property type="protein sequence ID" value="SMH26187.1"/>
    <property type="molecule type" value="Genomic_DNA"/>
</dbReference>
<reference evidence="1 2" key="1">
    <citation type="submission" date="2017-04" db="EMBL/GenBank/DDBJ databases">
        <authorList>
            <person name="Afonso C.L."/>
            <person name="Miller P.J."/>
            <person name="Scott M.A."/>
            <person name="Spackman E."/>
            <person name="Goraichik I."/>
            <person name="Dimitrov K.M."/>
            <person name="Suarez D.L."/>
            <person name="Swayne D.E."/>
        </authorList>
    </citation>
    <scope>NUCLEOTIDE SEQUENCE [LARGE SCALE GENOMIC DNA]</scope>
    <source>
        <strain evidence="1 2">B5P</strain>
    </source>
</reference>
<sequence>MAALIRKVPSFQLNRRIAGDPAGDPCRRLTLTLPHSCGENRFMAQSPLILSGKAWRALVACLFMLLAIWQPGMAAAAWAEGNASQTTAGHTHAAAVHDHEDAGAAQHTESDGQKQAANDHHQPAAMDLCCEMHCVMSQAMPASSPLIHAPAAGRVRADFTHALPDGQVYSVIKPPRTTS</sequence>
<accession>A0A1X7MPY5</accession>